<dbReference type="CDD" id="cd05401">
    <property type="entry name" value="NT_GlnE_GlnD_like"/>
    <property type="match status" value="1"/>
</dbReference>
<dbReference type="Gene3D" id="3.10.580.10">
    <property type="entry name" value="CBS-domain"/>
    <property type="match status" value="1"/>
</dbReference>
<dbReference type="OrthoDB" id="9808528at2"/>
<proteinExistence type="predicted"/>
<dbReference type="Pfam" id="PF00571">
    <property type="entry name" value="CBS"/>
    <property type="match status" value="2"/>
</dbReference>
<dbReference type="InterPro" id="IPR046342">
    <property type="entry name" value="CBS_dom_sf"/>
</dbReference>
<evidence type="ECO:0000313" key="6">
    <source>
        <dbReference type="Proteomes" id="UP000198599"/>
    </source>
</evidence>
<feature type="domain" description="Cyclic nucleotide-binding" evidence="3">
    <location>
        <begin position="17"/>
        <end position="116"/>
    </location>
</feature>
<dbReference type="STRING" id="1005928.SAMN04487859_12444"/>
<dbReference type="GO" id="GO:0008773">
    <property type="term" value="F:[protein-PII] uridylyltransferase activity"/>
    <property type="evidence" value="ECO:0007669"/>
    <property type="project" value="InterPro"/>
</dbReference>
<dbReference type="Pfam" id="PF00027">
    <property type="entry name" value="cNMP_binding"/>
    <property type="match status" value="1"/>
</dbReference>
<dbReference type="InterPro" id="IPR000595">
    <property type="entry name" value="cNMP-bd_dom"/>
</dbReference>
<dbReference type="CDD" id="cd00038">
    <property type="entry name" value="CAP_ED"/>
    <property type="match status" value="1"/>
</dbReference>
<dbReference type="Pfam" id="PF10335">
    <property type="entry name" value="DUF294_C"/>
    <property type="match status" value="1"/>
</dbReference>
<feature type="domain" description="CBS" evidence="4">
    <location>
        <begin position="154"/>
        <end position="212"/>
    </location>
</feature>
<dbReference type="InterPro" id="IPR014710">
    <property type="entry name" value="RmlC-like_jellyroll"/>
</dbReference>
<dbReference type="InterPro" id="IPR005105">
    <property type="entry name" value="GlnD_Uridyltrans_N"/>
</dbReference>
<dbReference type="SUPFAM" id="SSF54631">
    <property type="entry name" value="CBS-domain pair"/>
    <property type="match status" value="1"/>
</dbReference>
<dbReference type="InterPro" id="IPR000644">
    <property type="entry name" value="CBS_dom"/>
</dbReference>
<dbReference type="Proteomes" id="UP000198599">
    <property type="component" value="Unassembled WGS sequence"/>
</dbReference>
<protein>
    <submittedName>
        <fullName evidence="5">CBS domain-containing protein</fullName>
    </submittedName>
</protein>
<dbReference type="SUPFAM" id="SSF51206">
    <property type="entry name" value="cAMP-binding domain-like"/>
    <property type="match status" value="1"/>
</dbReference>
<dbReference type="InterPro" id="IPR018490">
    <property type="entry name" value="cNMP-bd_dom_sf"/>
</dbReference>
<name>A0A1I5G2Z6_9RHOB</name>
<dbReference type="SMART" id="SM00100">
    <property type="entry name" value="cNMP"/>
    <property type="match status" value="1"/>
</dbReference>
<dbReference type="Gene3D" id="2.60.120.10">
    <property type="entry name" value="Jelly Rolls"/>
    <property type="match status" value="1"/>
</dbReference>
<evidence type="ECO:0000313" key="5">
    <source>
        <dbReference type="EMBL" id="SFO30360.1"/>
    </source>
</evidence>
<evidence type="ECO:0000256" key="2">
    <source>
        <dbReference type="PROSITE-ProRule" id="PRU00703"/>
    </source>
</evidence>
<keyword evidence="6" id="KW-1185">Reference proteome</keyword>
<dbReference type="InterPro" id="IPR051257">
    <property type="entry name" value="Diverse_CBS-Domain"/>
</dbReference>
<evidence type="ECO:0000259" key="3">
    <source>
        <dbReference type="PROSITE" id="PS50042"/>
    </source>
</evidence>
<feature type="domain" description="CBS" evidence="4">
    <location>
        <begin position="218"/>
        <end position="278"/>
    </location>
</feature>
<dbReference type="EMBL" id="FOVP01000024">
    <property type="protein sequence ID" value="SFO30360.1"/>
    <property type="molecule type" value="Genomic_DNA"/>
</dbReference>
<dbReference type="PANTHER" id="PTHR43080:SF2">
    <property type="entry name" value="CBS DOMAIN-CONTAINING PROTEIN"/>
    <property type="match status" value="1"/>
</dbReference>
<dbReference type="SMART" id="SM00116">
    <property type="entry name" value="CBS"/>
    <property type="match status" value="2"/>
</dbReference>
<dbReference type="PROSITE" id="PS51371">
    <property type="entry name" value="CBS"/>
    <property type="match status" value="2"/>
</dbReference>
<dbReference type="Pfam" id="PF03445">
    <property type="entry name" value="DUF294"/>
    <property type="match status" value="1"/>
</dbReference>
<reference evidence="6" key="1">
    <citation type="submission" date="2016-10" db="EMBL/GenBank/DDBJ databases">
        <authorList>
            <person name="Varghese N."/>
            <person name="Submissions S."/>
        </authorList>
    </citation>
    <scope>NUCLEOTIDE SEQUENCE [LARGE SCALE GENOMIC DNA]</scope>
    <source>
        <strain evidence="6">DSM 28463</strain>
    </source>
</reference>
<evidence type="ECO:0000259" key="4">
    <source>
        <dbReference type="PROSITE" id="PS51371"/>
    </source>
</evidence>
<evidence type="ECO:0000256" key="1">
    <source>
        <dbReference type="ARBA" id="ARBA00023122"/>
    </source>
</evidence>
<dbReference type="AlphaFoldDB" id="A0A1I5G2Z6"/>
<sequence>MSDPRPDPLEALTRHAPFAALSAALRAELGPHLALLEIATGEVLFQKGGPLAGLYVVESGALDIETGQADLVSRRGVGDIMGERGLLRDGNAMLTARAVEPSRLVVIPKDRFLNLMEHSPAVAEWFERARPSETSGDEGPYATGLTALQVSDMMAQTPITCAPDATITDVARLMRDHVISSVVVMQGARLAGIITAHDLTNKVLAEGLTGAVPVAQIMTPDPVTIAPNQLGLDALMKLSELGVNHLPVAQNGRVVGMIGKTDLFRQQATTASHMVADIAHADDATAMAQVMERVPGLLAQLVHGGAKPQSITRRITDITDAITRRLLHLAEAELGAPPVPYLWAACGSQGRREQTGVSDQDNCLILDDAVLPEHDAYFAALAKVVSDGLDACGFVYCPGDMMATNPKWRQPRHVWREYFAGWIRQPDNEAQMLASVMFDLRPIAGEAALFDDLQNEVLTRARKNSIFVAHMISNSLKHTVPLGLFRGFALIRSGEHKNTIDLKHTGVVPVVDLGRIYALLGELEVAGTRDRIEGARAGGVISESGARDLLDAYDLIGETRLRHQATQIRAGRAPDNFMAPTDLSELERNHLRDAFMVVKTMQSALQQSRGTPG</sequence>
<gene>
    <name evidence="5" type="ORF">SAMN04487859_12444</name>
</gene>
<dbReference type="PROSITE" id="PS50042">
    <property type="entry name" value="CNMP_BINDING_3"/>
    <property type="match status" value="1"/>
</dbReference>
<accession>A0A1I5G2Z6</accession>
<dbReference type="CDD" id="cd04587">
    <property type="entry name" value="CBS_pair_CAP-ED_NT_Pol-beta-like_DUF294_assoc"/>
    <property type="match status" value="1"/>
</dbReference>
<organism evidence="5 6">
    <name type="scientific">Roseovarius lutimaris</name>
    <dbReference type="NCBI Taxonomy" id="1005928"/>
    <lineage>
        <taxon>Bacteria</taxon>
        <taxon>Pseudomonadati</taxon>
        <taxon>Pseudomonadota</taxon>
        <taxon>Alphaproteobacteria</taxon>
        <taxon>Rhodobacterales</taxon>
        <taxon>Roseobacteraceae</taxon>
        <taxon>Roseovarius</taxon>
    </lineage>
</organism>
<dbReference type="RefSeq" id="WP_092841784.1">
    <property type="nucleotide sequence ID" value="NZ_FOVP01000024.1"/>
</dbReference>
<keyword evidence="1 2" id="KW-0129">CBS domain</keyword>
<dbReference type="PANTHER" id="PTHR43080">
    <property type="entry name" value="CBS DOMAIN-CONTAINING PROTEIN CBSX3, MITOCHONDRIAL"/>
    <property type="match status" value="1"/>
</dbReference>
<dbReference type="InterPro" id="IPR018821">
    <property type="entry name" value="DUF294_put_nucleoTrafse_sb-bd"/>
</dbReference>